<evidence type="ECO:0000259" key="4">
    <source>
        <dbReference type="PROSITE" id="PS50949"/>
    </source>
</evidence>
<dbReference type="AlphaFoldDB" id="A0A1G9Z427"/>
<dbReference type="InterPro" id="IPR036388">
    <property type="entry name" value="WH-like_DNA-bd_sf"/>
</dbReference>
<evidence type="ECO:0000256" key="2">
    <source>
        <dbReference type="ARBA" id="ARBA00023125"/>
    </source>
</evidence>
<gene>
    <name evidence="5" type="ORF">SAMN05660642_04167</name>
</gene>
<keyword evidence="3" id="KW-0804">Transcription</keyword>
<keyword evidence="2" id="KW-0238">DNA-binding</keyword>
<sequence length="120" mass="13142">MNEDAGPIFRQVAAQIENAIVDGSLAEESQAPSSNELSAFHRINPATAAKGLNQLVADGVLYKRRGVGMFVATGAREQLLKRRRSEFADQYVSPLMAEARKLGISVHELTAMIGSWEEQR</sequence>
<dbReference type="InterPro" id="IPR036390">
    <property type="entry name" value="WH_DNA-bd_sf"/>
</dbReference>
<evidence type="ECO:0000256" key="3">
    <source>
        <dbReference type="ARBA" id="ARBA00023163"/>
    </source>
</evidence>
<dbReference type="Gene3D" id="1.10.10.10">
    <property type="entry name" value="Winged helix-like DNA-binding domain superfamily/Winged helix DNA-binding domain"/>
    <property type="match status" value="1"/>
</dbReference>
<organism evidence="5 6">
    <name type="scientific">Geodermatophilus siccatus</name>
    <dbReference type="NCBI Taxonomy" id="1137991"/>
    <lineage>
        <taxon>Bacteria</taxon>
        <taxon>Bacillati</taxon>
        <taxon>Actinomycetota</taxon>
        <taxon>Actinomycetes</taxon>
        <taxon>Geodermatophilales</taxon>
        <taxon>Geodermatophilaceae</taxon>
        <taxon>Geodermatophilus</taxon>
    </lineage>
</organism>
<dbReference type="SMART" id="SM00345">
    <property type="entry name" value="HTH_GNTR"/>
    <property type="match status" value="1"/>
</dbReference>
<feature type="domain" description="HTH gntR-type" evidence="4">
    <location>
        <begin position="6"/>
        <end position="74"/>
    </location>
</feature>
<dbReference type="PROSITE" id="PS50949">
    <property type="entry name" value="HTH_GNTR"/>
    <property type="match status" value="1"/>
</dbReference>
<dbReference type="PANTHER" id="PTHR38445:SF10">
    <property type="entry name" value="GNTR-FAMILY TRANSCRIPTIONAL REGULATOR"/>
    <property type="match status" value="1"/>
</dbReference>
<dbReference type="InterPro" id="IPR000524">
    <property type="entry name" value="Tscrpt_reg_HTH_GntR"/>
</dbReference>
<keyword evidence="1" id="KW-0805">Transcription regulation</keyword>
<evidence type="ECO:0000313" key="5">
    <source>
        <dbReference type="EMBL" id="SDN15705.1"/>
    </source>
</evidence>
<dbReference type="Pfam" id="PF00392">
    <property type="entry name" value="GntR"/>
    <property type="match status" value="1"/>
</dbReference>
<accession>A0A1G9Z427</accession>
<evidence type="ECO:0000313" key="6">
    <source>
        <dbReference type="Proteomes" id="UP000198680"/>
    </source>
</evidence>
<dbReference type="GO" id="GO:0003677">
    <property type="term" value="F:DNA binding"/>
    <property type="evidence" value="ECO:0007669"/>
    <property type="project" value="UniProtKB-KW"/>
</dbReference>
<name>A0A1G9Z427_9ACTN</name>
<dbReference type="PANTHER" id="PTHR38445">
    <property type="entry name" value="HTH-TYPE TRANSCRIPTIONAL REPRESSOR YTRA"/>
    <property type="match status" value="1"/>
</dbReference>
<dbReference type="Proteomes" id="UP000198680">
    <property type="component" value="Unassembled WGS sequence"/>
</dbReference>
<dbReference type="SUPFAM" id="SSF46785">
    <property type="entry name" value="Winged helix' DNA-binding domain"/>
    <property type="match status" value="1"/>
</dbReference>
<protein>
    <submittedName>
        <fullName evidence="5">Transcriptional regulator, GntR family</fullName>
    </submittedName>
</protein>
<dbReference type="RefSeq" id="WP_091222966.1">
    <property type="nucleotide sequence ID" value="NZ_FNHE01000013.1"/>
</dbReference>
<dbReference type="EMBL" id="FNHE01000013">
    <property type="protein sequence ID" value="SDN15705.1"/>
    <property type="molecule type" value="Genomic_DNA"/>
</dbReference>
<keyword evidence="6" id="KW-1185">Reference proteome</keyword>
<dbReference type="CDD" id="cd07377">
    <property type="entry name" value="WHTH_GntR"/>
    <property type="match status" value="1"/>
</dbReference>
<proteinExistence type="predicted"/>
<dbReference type="GO" id="GO:0003700">
    <property type="term" value="F:DNA-binding transcription factor activity"/>
    <property type="evidence" value="ECO:0007669"/>
    <property type="project" value="InterPro"/>
</dbReference>
<dbReference type="STRING" id="1137991.SAMN05660642_04167"/>
<evidence type="ECO:0000256" key="1">
    <source>
        <dbReference type="ARBA" id="ARBA00023015"/>
    </source>
</evidence>
<dbReference type="OrthoDB" id="162505at2"/>
<reference evidence="6" key="1">
    <citation type="submission" date="2016-10" db="EMBL/GenBank/DDBJ databases">
        <authorList>
            <person name="Varghese N."/>
            <person name="Submissions S."/>
        </authorList>
    </citation>
    <scope>NUCLEOTIDE SEQUENCE [LARGE SCALE GENOMIC DNA]</scope>
    <source>
        <strain evidence="6">DSM 45419</strain>
    </source>
</reference>